<protein>
    <submittedName>
        <fullName evidence="2">Uncharacterized protein</fullName>
    </submittedName>
</protein>
<evidence type="ECO:0000256" key="1">
    <source>
        <dbReference type="SAM" id="MobiDB-lite"/>
    </source>
</evidence>
<gene>
    <name evidence="2" type="ORF">AN1_LOCUS15207</name>
</gene>
<proteinExistence type="predicted"/>
<evidence type="ECO:0000313" key="2">
    <source>
        <dbReference type="EMBL" id="VYS59769.1"/>
    </source>
</evidence>
<feature type="compositionally biased region" description="Basic and acidic residues" evidence="1">
    <location>
        <begin position="16"/>
        <end position="40"/>
    </location>
</feature>
<accession>A0A654FE18</accession>
<organism evidence="2 3">
    <name type="scientific">Arabidopsis thaliana</name>
    <name type="common">Mouse-ear cress</name>
    <dbReference type="NCBI Taxonomy" id="3702"/>
    <lineage>
        <taxon>Eukaryota</taxon>
        <taxon>Viridiplantae</taxon>
        <taxon>Streptophyta</taxon>
        <taxon>Embryophyta</taxon>
        <taxon>Tracheophyta</taxon>
        <taxon>Spermatophyta</taxon>
        <taxon>Magnoliopsida</taxon>
        <taxon>eudicotyledons</taxon>
        <taxon>Gunneridae</taxon>
        <taxon>Pentapetalae</taxon>
        <taxon>rosids</taxon>
        <taxon>malvids</taxon>
        <taxon>Brassicales</taxon>
        <taxon>Brassicaceae</taxon>
        <taxon>Camelineae</taxon>
        <taxon>Arabidopsis</taxon>
    </lineage>
</organism>
<feature type="region of interest" description="Disordered" evidence="1">
    <location>
        <begin position="1"/>
        <end position="43"/>
    </location>
</feature>
<dbReference type="ExpressionAtlas" id="A0A654FE18">
    <property type="expression patterns" value="baseline and differential"/>
</dbReference>
<evidence type="ECO:0000313" key="3">
    <source>
        <dbReference type="Proteomes" id="UP000426265"/>
    </source>
</evidence>
<dbReference type="EMBL" id="CACRSJ010000106">
    <property type="protein sequence ID" value="VYS59769.1"/>
    <property type="molecule type" value="Genomic_DNA"/>
</dbReference>
<sequence>MSSPALGTAANARGKTLMEKDEYSKGIETKHSSDEGDKAPSRVKPHGRFGEVWFDHSWTLNLWMYNVGTRGSEIRSEYMLCIDSSRDLTYGVVMTFKVMEFQKGRLQNLYWKRDVCASCKGNQNFVCLKKQVCAIRTPSCKGRGGSVGCSLGIQLAFSGTDKHLAVLNSWYEVDNLKQYSLYGLYSNLKSSLTNQLNNFF</sequence>
<name>A0A654FE18_ARATH</name>
<dbReference type="Proteomes" id="UP000426265">
    <property type="component" value="Unassembled WGS sequence"/>
</dbReference>
<dbReference type="AlphaFoldDB" id="A0A654FE18"/>
<reference evidence="2 3" key="1">
    <citation type="submission" date="2019-11" db="EMBL/GenBank/DDBJ databases">
        <authorList>
            <person name="Jiao W.-B."/>
            <person name="Schneeberger K."/>
        </authorList>
    </citation>
    <scope>NUCLEOTIDE SEQUENCE [LARGE SCALE GENOMIC DNA]</scope>
    <source>
        <strain evidence="3">cv. An-1</strain>
    </source>
</reference>